<proteinExistence type="predicted"/>
<keyword evidence="2" id="KW-1185">Reference proteome</keyword>
<feature type="non-terminal residue" evidence="1">
    <location>
        <position position="813"/>
    </location>
</feature>
<evidence type="ECO:0000313" key="2">
    <source>
        <dbReference type="Proteomes" id="UP001195914"/>
    </source>
</evidence>
<dbReference type="AlphaFoldDB" id="A0AAD9LEZ6"/>
<dbReference type="Proteomes" id="UP001195914">
    <property type="component" value="Unassembled WGS sequence"/>
</dbReference>
<sequence length="813" mass="89320">MVCCMYYTDVFVGSNNNIEKLKKALEAELEGSVLPVDLTQLTDLASGLGFLAGLPACLCKTKKSVEEGLRKIYEELNKNILLISCDNFNISKLNCDSCDSKLYPCKCCVIQSIKEVKGSCECLKGKAQCHCKDKDVSCSKVLAGLEACLHLQCLQSDMNDICQCKASDTCCLSGKCNGKSGGPCGFCENLQTQPTTGLGLSPPNPIRLAERLEIFFGTGGKSKNSCTCKCGTSGSSPSCCCLACQKCSSQNCSCGSNCSCDKALKTSQCPCREFCLAINSIQVSSGSSLMKCCDSGAKCHCQLQSSSPCSSNCCVSKSPSKRFNQQSLKCMLRRLVSYFKDLNSSPDKFFKSCCDLLCVAKTCWFLWDFYDKRTQNICWTCKDGGKGGSCPSNGKCCAGPDPKCNSSPCPKCDECQQICYAKEFSRALEDLKYSSPCGQDLWRTLDAFIQYCCFVFYPRVKGIQSALENLHSKCKCSGGSCKCSTQGSCDGCAQVLSELRDNHKDLLSLMTRGYSSAYSSKDAKWNLLCSHTSQCSGCSKTCPCQGSFPLTPCPDNGCCENCDVRKAAKIFLGMLPCLFHALQYLYKQCKKEQQDGGWKNLNIKDNSSLTSLGRFLVGMGYEIEKLQGKTGQEISSSLSSLFTSSNGPLQSLYEKSKKYFPSPSPVPSSDSDSKPKTVRDILLWLSGLPFTSGFKDLLKHCESLCSATKDSVKFNDFESSLYASCLHSPFVLATIQWPGKSEIFYHNFSEISKFFYPEDPFKLFETFCDFVRKIYIPLTFFYFQCKRVPGQAGWKECYFGQKCSVEPLSSTSS</sequence>
<reference evidence="1" key="1">
    <citation type="journal article" date="2014" name="Nucleic Acids Res.">
        <title>The evolutionary dynamics of variant antigen genes in Babesia reveal a history of genomic innovation underlying host-parasite interaction.</title>
        <authorList>
            <person name="Jackson A.P."/>
            <person name="Otto T.D."/>
            <person name="Darby A."/>
            <person name="Ramaprasad A."/>
            <person name="Xia D."/>
            <person name="Echaide I.E."/>
            <person name="Farber M."/>
            <person name="Gahlot S."/>
            <person name="Gamble J."/>
            <person name="Gupta D."/>
            <person name="Gupta Y."/>
            <person name="Jackson L."/>
            <person name="Malandrin L."/>
            <person name="Malas T.B."/>
            <person name="Moussa E."/>
            <person name="Nair M."/>
            <person name="Reid A.J."/>
            <person name="Sanders M."/>
            <person name="Sharma J."/>
            <person name="Tracey A."/>
            <person name="Quail M.A."/>
            <person name="Weir W."/>
            <person name="Wastling J.M."/>
            <person name="Hall N."/>
            <person name="Willadsen P."/>
            <person name="Lingelbach K."/>
            <person name="Shiels B."/>
            <person name="Tait A."/>
            <person name="Berriman M."/>
            <person name="Allred D.R."/>
            <person name="Pain A."/>
        </authorList>
    </citation>
    <scope>NUCLEOTIDE SEQUENCE</scope>
    <source>
        <strain evidence="1">1802A</strain>
    </source>
</reference>
<name>A0AAD9LEZ6_BABDI</name>
<organism evidence="1 2">
    <name type="scientific">Babesia divergens</name>
    <dbReference type="NCBI Taxonomy" id="32595"/>
    <lineage>
        <taxon>Eukaryota</taxon>
        <taxon>Sar</taxon>
        <taxon>Alveolata</taxon>
        <taxon>Apicomplexa</taxon>
        <taxon>Aconoidasida</taxon>
        <taxon>Piroplasmida</taxon>
        <taxon>Babesiidae</taxon>
        <taxon>Babesia</taxon>
    </lineage>
</organism>
<evidence type="ECO:0000313" key="1">
    <source>
        <dbReference type="EMBL" id="KAK1934025.1"/>
    </source>
</evidence>
<accession>A0AAD9LEZ6</accession>
<protein>
    <submittedName>
        <fullName evidence="1">Variant erythrocyte surface antigen-1 family protein</fullName>
    </submittedName>
</protein>
<dbReference type="InterPro" id="IPR024751">
    <property type="entry name" value="VESA1"/>
</dbReference>
<gene>
    <name evidence="1" type="ORF">X943_001551</name>
</gene>
<dbReference type="Pfam" id="PF12785">
    <property type="entry name" value="VESA1_N"/>
    <property type="match status" value="1"/>
</dbReference>
<dbReference type="EMBL" id="JAHBMH010000067">
    <property type="protein sequence ID" value="KAK1934025.1"/>
    <property type="molecule type" value="Genomic_DNA"/>
</dbReference>
<reference evidence="1" key="2">
    <citation type="submission" date="2021-05" db="EMBL/GenBank/DDBJ databases">
        <authorList>
            <person name="Pain A."/>
        </authorList>
    </citation>
    <scope>NUCLEOTIDE SEQUENCE</scope>
    <source>
        <strain evidence="1">1802A</strain>
    </source>
</reference>
<comment type="caution">
    <text evidence="1">The sequence shown here is derived from an EMBL/GenBank/DDBJ whole genome shotgun (WGS) entry which is preliminary data.</text>
</comment>